<comment type="caution">
    <text evidence="1">The sequence shown here is derived from an EMBL/GenBank/DDBJ whole genome shotgun (WGS) entry which is preliminary data.</text>
</comment>
<accession>A0ABP6V593</accession>
<gene>
    <name evidence="1" type="ORF">GCM10022295_07060</name>
</gene>
<keyword evidence="2" id="KW-1185">Reference proteome</keyword>
<proteinExistence type="predicted"/>
<protein>
    <submittedName>
        <fullName evidence="1">Uncharacterized protein</fullName>
    </submittedName>
</protein>
<organism evidence="1 2">
    <name type="scientific">Streptomyces osmaniensis</name>
    <dbReference type="NCBI Taxonomy" id="593134"/>
    <lineage>
        <taxon>Bacteria</taxon>
        <taxon>Bacillati</taxon>
        <taxon>Actinomycetota</taxon>
        <taxon>Actinomycetes</taxon>
        <taxon>Kitasatosporales</taxon>
        <taxon>Streptomycetaceae</taxon>
        <taxon>Streptomyces</taxon>
    </lineage>
</organism>
<dbReference type="Proteomes" id="UP001500707">
    <property type="component" value="Unassembled WGS sequence"/>
</dbReference>
<evidence type="ECO:0000313" key="1">
    <source>
        <dbReference type="EMBL" id="GAA3527603.1"/>
    </source>
</evidence>
<sequence>MSDPNMTAVEALLAFARRAVDAEAAQALVDEATRELTGRTVVRPDQPLAPLRFVLRRRRDVSGISGLGDVADGVLWPDGTANVRWRGEHPSAVFWDRGRVSVEFIHGHQGATEVEFIDHDGEPVAMPTPAGEGGTSAAAPLVVRRVLEHALRKPVPCPKCTRTATCRCIADRTEARVDVVLGALAPWLNAGTGEAA</sequence>
<dbReference type="EMBL" id="BAABCE010000001">
    <property type="protein sequence ID" value="GAA3527603.1"/>
    <property type="molecule type" value="Genomic_DNA"/>
</dbReference>
<dbReference type="RefSeq" id="WP_346180168.1">
    <property type="nucleotide sequence ID" value="NZ_BAABCE010000001.1"/>
</dbReference>
<evidence type="ECO:0000313" key="2">
    <source>
        <dbReference type="Proteomes" id="UP001500707"/>
    </source>
</evidence>
<name>A0ABP6V593_9ACTN</name>
<reference evidence="2" key="1">
    <citation type="journal article" date="2019" name="Int. J. Syst. Evol. Microbiol.">
        <title>The Global Catalogue of Microorganisms (GCM) 10K type strain sequencing project: providing services to taxonomists for standard genome sequencing and annotation.</title>
        <authorList>
            <consortium name="The Broad Institute Genomics Platform"/>
            <consortium name="The Broad Institute Genome Sequencing Center for Infectious Disease"/>
            <person name="Wu L."/>
            <person name="Ma J."/>
        </authorList>
    </citation>
    <scope>NUCLEOTIDE SEQUENCE [LARGE SCALE GENOMIC DNA]</scope>
    <source>
        <strain evidence="2">JCM 17656</strain>
    </source>
</reference>